<dbReference type="SUPFAM" id="SSF102875">
    <property type="entry name" value="Chromosomal protein MC1"/>
    <property type="match status" value="1"/>
</dbReference>
<proteinExistence type="predicted"/>
<dbReference type="GO" id="GO:0042262">
    <property type="term" value="P:DNA protection"/>
    <property type="evidence" value="ECO:0007669"/>
    <property type="project" value="InterPro"/>
</dbReference>
<name>A0A481Z1L7_9VIRU</name>
<dbReference type="EMBL" id="MK500407">
    <property type="protein sequence ID" value="QBK89061.1"/>
    <property type="molecule type" value="Genomic_DNA"/>
</dbReference>
<sequence length="118" mass="13235">MSKKKTRYFKLVYDAAKGPCGRFSCTYPKAAANKAFASILKKSGDPNNLGEVSFCMVECTSSSNYKKYFYIGERQALAVPIQVTIGNGPDAKVIIYKYQTKIKKDIQADKAYRDTSEY</sequence>
<reference evidence="1" key="1">
    <citation type="journal article" date="2019" name="MBio">
        <title>Virus Genomes from Deep Sea Sediments Expand the Ocean Megavirome and Support Independent Origins of Viral Gigantism.</title>
        <authorList>
            <person name="Backstrom D."/>
            <person name="Yutin N."/>
            <person name="Jorgensen S.L."/>
            <person name="Dharamshi J."/>
            <person name="Homa F."/>
            <person name="Zaremba-Niedwiedzka K."/>
            <person name="Spang A."/>
            <person name="Wolf Y.I."/>
            <person name="Koonin E.V."/>
            <person name="Ettema T.J."/>
        </authorList>
    </citation>
    <scope>NUCLEOTIDE SEQUENCE</scope>
</reference>
<organism evidence="1">
    <name type="scientific">Mimivirus LCMiAC02</name>
    <dbReference type="NCBI Taxonomy" id="2506609"/>
    <lineage>
        <taxon>Viruses</taxon>
        <taxon>Varidnaviria</taxon>
        <taxon>Bamfordvirae</taxon>
        <taxon>Nucleocytoviricota</taxon>
        <taxon>Megaviricetes</taxon>
        <taxon>Imitervirales</taxon>
        <taxon>Mimiviridae</taxon>
        <taxon>Klosneuvirinae</taxon>
    </lineage>
</organism>
<accession>A0A481Z1L7</accession>
<evidence type="ECO:0000313" key="1">
    <source>
        <dbReference type="EMBL" id="QBK89061.1"/>
    </source>
</evidence>
<dbReference type="InterPro" id="IPR036620">
    <property type="entry name" value="MC1_sf"/>
</dbReference>
<protein>
    <recommendedName>
        <fullName evidence="2">Chromosomal protein MC1 domain-containing protein</fullName>
    </recommendedName>
</protein>
<gene>
    <name evidence="1" type="ORF">LCMiAC02_01540</name>
</gene>
<evidence type="ECO:0008006" key="2">
    <source>
        <dbReference type="Google" id="ProtNLM"/>
    </source>
</evidence>